<protein>
    <submittedName>
        <fullName evidence="2">Uncharacterized protein</fullName>
    </submittedName>
</protein>
<keyword evidence="3" id="KW-1185">Reference proteome</keyword>
<proteinExistence type="predicted"/>
<accession>A0AAD7FQ99</accession>
<comment type="caution">
    <text evidence="2">The sequence shown here is derived from an EMBL/GenBank/DDBJ whole genome shotgun (WGS) entry which is preliminary data.</text>
</comment>
<gene>
    <name evidence="2" type="ORF">B0H17DRAFT_1108251</name>
</gene>
<dbReference type="Proteomes" id="UP001221757">
    <property type="component" value="Unassembled WGS sequence"/>
</dbReference>
<evidence type="ECO:0000313" key="3">
    <source>
        <dbReference type="Proteomes" id="UP001221757"/>
    </source>
</evidence>
<evidence type="ECO:0000313" key="2">
    <source>
        <dbReference type="EMBL" id="KAJ7632062.1"/>
    </source>
</evidence>
<reference evidence="2" key="1">
    <citation type="submission" date="2023-03" db="EMBL/GenBank/DDBJ databases">
        <title>Massive genome expansion in bonnet fungi (Mycena s.s.) driven by repeated elements and novel gene families across ecological guilds.</title>
        <authorList>
            <consortium name="Lawrence Berkeley National Laboratory"/>
            <person name="Harder C.B."/>
            <person name="Miyauchi S."/>
            <person name="Viragh M."/>
            <person name="Kuo A."/>
            <person name="Thoen E."/>
            <person name="Andreopoulos B."/>
            <person name="Lu D."/>
            <person name="Skrede I."/>
            <person name="Drula E."/>
            <person name="Henrissat B."/>
            <person name="Morin E."/>
            <person name="Kohler A."/>
            <person name="Barry K."/>
            <person name="LaButti K."/>
            <person name="Morin E."/>
            <person name="Salamov A."/>
            <person name="Lipzen A."/>
            <person name="Mereny Z."/>
            <person name="Hegedus B."/>
            <person name="Baldrian P."/>
            <person name="Stursova M."/>
            <person name="Weitz H."/>
            <person name="Taylor A."/>
            <person name="Grigoriev I.V."/>
            <person name="Nagy L.G."/>
            <person name="Martin F."/>
            <person name="Kauserud H."/>
        </authorList>
    </citation>
    <scope>NUCLEOTIDE SEQUENCE</scope>
    <source>
        <strain evidence="2">CBHHK067</strain>
    </source>
</reference>
<dbReference type="EMBL" id="JARKIE010000496">
    <property type="protein sequence ID" value="KAJ7632062.1"/>
    <property type="molecule type" value="Genomic_DNA"/>
</dbReference>
<feature type="region of interest" description="Disordered" evidence="1">
    <location>
        <begin position="1"/>
        <end position="25"/>
    </location>
</feature>
<name>A0AAD7FQ99_MYCRO</name>
<organism evidence="2 3">
    <name type="scientific">Mycena rosella</name>
    <name type="common">Pink bonnet</name>
    <name type="synonym">Agaricus rosellus</name>
    <dbReference type="NCBI Taxonomy" id="1033263"/>
    <lineage>
        <taxon>Eukaryota</taxon>
        <taxon>Fungi</taxon>
        <taxon>Dikarya</taxon>
        <taxon>Basidiomycota</taxon>
        <taxon>Agaricomycotina</taxon>
        <taxon>Agaricomycetes</taxon>
        <taxon>Agaricomycetidae</taxon>
        <taxon>Agaricales</taxon>
        <taxon>Marasmiineae</taxon>
        <taxon>Mycenaceae</taxon>
        <taxon>Mycena</taxon>
    </lineage>
</organism>
<evidence type="ECO:0000256" key="1">
    <source>
        <dbReference type="SAM" id="MobiDB-lite"/>
    </source>
</evidence>
<sequence length="220" mass="24588">MRHYIRVPTPSASTLGNPVPTLPPSPSPLPPPAFYSLPAPSIYIHPPDSPKHHASPVPRCSVALPRAPWFCLRPMIVIILSMWPRAISFIHFIYCYTMSHPFFSSFGASFLLHPSRTSPIIVLFHFLPHSLAHFPLAFYPCDRWTPPPPFSCVFLGVAYDSAVSCGWFTAYLCIHFSVSSQQCMLVSLNLHRQPTACFLSRLTVTPTFHPTLKNSLANGF</sequence>
<dbReference type="AlphaFoldDB" id="A0AAD7FQ99"/>